<sequence>MSNNGFINDFVNTINVILTGKGIVEAVEPQQELKQACENYYRDPTPANSQAVREAAGNLVGSKIEAASGFLPGDPITDPSGKTTNAYQKFIRSRVEDAEFEQILRLQEEEQYRQDGKAGGIIVDSDCERFYSQSKDFRYPRDPLALDLDGDGLETIGADGTVLFDHDGDGVRRGTGWVKSDDGLLVLDKDGNGSIDSGAELFGIDYVKSDATRATDGFDALRDLDSNGDGIFNASDARFADMQVWRDLDQDGVSDDGELISLTDAGIASIDLNATAGLKNLAGGNQQTASATFTRTDNTTGTVANLNLDTSNFYREFGDTIAVSETAQALPNMMGSGNVRDLREAATQSSRLAGLLTQYAAATTRDAQWAMLDEILDAWADTTGMAESLDERDPMQFHIRYDAFGSEARANNLVETMAGDSSGSGGNESSTLLGLDKDNPQLTQEYRDLIAAWDQKIHTLEAFNGEYFFSLPEDESPLSTAVLGIREDTSTTTSSSTTATEGGAMTGGVRTLVISYAQAQLDFLNQSYDALKQSVYEGLVTQTRLKPYLDAVELVIDENGISFDFAALDAALDTKRLNDSRGALQDLADLVKVSGDTLASGGWTGSSRLLSWVNQLEGQGGADTFLAEMGLLVGENNFTGTANRDIVFGGAVNNSLYGGAGNDLVVGRGGDDTLNGGDGDDVLDGGTGDDSLYGGNGNDVYVLRIGNGHDIINNYDASAGRIDTIRFADVASTDIVALRGSGYNLMIDYGSGDSITVQNHFLANYYALDQIEFSDRTVSVSELLEMYPIQYGSGSDSANFDDGVQTVRAGAGNDSITARGGNDRLFGEDGNDYLYAGDGDDYADGGAGTDYLNGDAGNDTLIGAADNDTLNGGAGNDLLEGGTGNDALNGGDGSDTYLFARGDGQDTINNYDASAGRIDTIRFADVASTDIVALRGGGYNLMIDYGSGDSITVQNHFLANYYALDQIEFSDRTVSVSELLEMYPIQYGSGSDSANFDDGVQTVRAGAGNDSITARGGNDRLFGEDGNDYLYAGDGDDYADGGAGTDYLNGDAGNDTLIGAADNDTLNGGAGNDLLEGGTGNDVLNGGDGSDTYLFARGDGQDTINNYDASAGRIDTIRFADVASTDIVALRGGGYNLMIDYGSGDSITVQNHFLANYYALDQIEFSDRTVSVSELLEMYPIQYGSGNDSANFDDGVQTVRAGAGNDSITARGGNDRLFGEDGNDYLYAGDGDDYADGGAGTDYLNGDAGNDTLIGAADNDTLNGGAGNDLLEGGTGNDVLNGGDGSDTYLFARGDGQDTINNYDSNAANVDTVTFGSNVAPDQLWFQHVGNSLEISVIGSADKVTVSNWYSGTNYQLDVFETDSGDALTAGQVENLVNAMAAFAPPAAGETTLPQNYQDALGSVIAANWQ</sequence>
<gene>
    <name evidence="6" type="ORF">G3580_11150</name>
</gene>
<evidence type="ECO:0000313" key="7">
    <source>
        <dbReference type="Proteomes" id="UP000501991"/>
    </source>
</evidence>
<dbReference type="PROSITE" id="PS00330">
    <property type="entry name" value="HEMOLYSIN_CALCIUM"/>
    <property type="match status" value="8"/>
</dbReference>
<feature type="domain" description="Haemolysin-type calcium binding-related" evidence="5">
    <location>
        <begin position="1333"/>
        <end position="1368"/>
    </location>
</feature>
<evidence type="ECO:0000256" key="2">
    <source>
        <dbReference type="ARBA" id="ARBA00022525"/>
    </source>
</evidence>
<dbReference type="InterPro" id="IPR011049">
    <property type="entry name" value="Serralysin-like_metalloprot_C"/>
</dbReference>
<dbReference type="Pfam" id="PF00353">
    <property type="entry name" value="HemolysinCabind"/>
    <property type="match status" value="7"/>
</dbReference>
<evidence type="ECO:0000256" key="3">
    <source>
        <dbReference type="ARBA" id="ARBA00022837"/>
    </source>
</evidence>
<name>A0A6C1B7D0_9RHOO</name>
<dbReference type="RefSeq" id="WP_173765515.1">
    <property type="nucleotide sequence ID" value="NZ_CP048836.1"/>
</dbReference>
<dbReference type="Pfam" id="PF06594">
    <property type="entry name" value="HCBP_related"/>
    <property type="match status" value="4"/>
</dbReference>
<keyword evidence="3" id="KW-0106">Calcium</keyword>
<evidence type="ECO:0000256" key="4">
    <source>
        <dbReference type="SAM" id="MobiDB-lite"/>
    </source>
</evidence>
<dbReference type="GO" id="GO:0005576">
    <property type="term" value="C:extracellular region"/>
    <property type="evidence" value="ECO:0007669"/>
    <property type="project" value="UniProtKB-SubCell"/>
</dbReference>
<evidence type="ECO:0000313" key="6">
    <source>
        <dbReference type="EMBL" id="QID18144.1"/>
    </source>
</evidence>
<dbReference type="EMBL" id="CP048836">
    <property type="protein sequence ID" value="QID18144.1"/>
    <property type="molecule type" value="Genomic_DNA"/>
</dbReference>
<evidence type="ECO:0000256" key="1">
    <source>
        <dbReference type="ARBA" id="ARBA00004613"/>
    </source>
</evidence>
<dbReference type="InterPro" id="IPR050557">
    <property type="entry name" value="RTX_toxin/Mannuronan_C5-epim"/>
</dbReference>
<protein>
    <recommendedName>
        <fullName evidence="5">Haemolysin-type calcium binding-related domain-containing protein</fullName>
    </recommendedName>
</protein>
<dbReference type="InterPro" id="IPR010566">
    <property type="entry name" value="Haemolys_ca-bd"/>
</dbReference>
<reference evidence="6 7" key="1">
    <citation type="submission" date="2020-02" db="EMBL/GenBank/DDBJ databases">
        <title>Nitrogenibacter mangrovi gen. nov., sp. nov. isolated from mangrove sediment, a denitrifying betaproteobacterium.</title>
        <authorList>
            <person name="Liao H."/>
            <person name="Tian Y."/>
        </authorList>
    </citation>
    <scope>NUCLEOTIDE SEQUENCE [LARGE SCALE GENOMIC DNA]</scope>
    <source>
        <strain evidence="6 7">M9-3-2</strain>
    </source>
</reference>
<proteinExistence type="predicted"/>
<dbReference type="InterPro" id="IPR018511">
    <property type="entry name" value="Hemolysin-typ_Ca-bd_CS"/>
</dbReference>
<dbReference type="PANTHER" id="PTHR38340:SF1">
    <property type="entry name" value="S-LAYER PROTEIN"/>
    <property type="match status" value="1"/>
</dbReference>
<feature type="domain" description="Haemolysin-type calcium binding-related" evidence="5">
    <location>
        <begin position="1142"/>
        <end position="1168"/>
    </location>
</feature>
<dbReference type="PRINTS" id="PR00313">
    <property type="entry name" value="CABNDNGRPT"/>
</dbReference>
<dbReference type="KEGG" id="azq:G3580_11150"/>
<keyword evidence="7" id="KW-1185">Reference proteome</keyword>
<feature type="domain" description="Haemolysin-type calcium binding-related" evidence="5">
    <location>
        <begin position="750"/>
        <end position="776"/>
    </location>
</feature>
<evidence type="ECO:0000259" key="5">
    <source>
        <dbReference type="Pfam" id="PF06594"/>
    </source>
</evidence>
<dbReference type="InterPro" id="IPR001343">
    <property type="entry name" value="Hemolysn_Ca-bd"/>
</dbReference>
<dbReference type="Proteomes" id="UP000501991">
    <property type="component" value="Chromosome"/>
</dbReference>
<dbReference type="SUPFAM" id="SSF51120">
    <property type="entry name" value="beta-Roll"/>
    <property type="match status" value="6"/>
</dbReference>
<comment type="subcellular location">
    <subcellularLocation>
        <location evidence="1">Secreted</location>
    </subcellularLocation>
</comment>
<dbReference type="GO" id="GO:0005509">
    <property type="term" value="F:calcium ion binding"/>
    <property type="evidence" value="ECO:0007669"/>
    <property type="project" value="InterPro"/>
</dbReference>
<keyword evidence="2" id="KW-0964">Secreted</keyword>
<dbReference type="PANTHER" id="PTHR38340">
    <property type="entry name" value="S-LAYER PROTEIN"/>
    <property type="match status" value="1"/>
</dbReference>
<organism evidence="6 7">
    <name type="scientific">Nitrogeniibacter mangrovi</name>
    <dbReference type="NCBI Taxonomy" id="2016596"/>
    <lineage>
        <taxon>Bacteria</taxon>
        <taxon>Pseudomonadati</taxon>
        <taxon>Pseudomonadota</taxon>
        <taxon>Betaproteobacteria</taxon>
        <taxon>Rhodocyclales</taxon>
        <taxon>Zoogloeaceae</taxon>
        <taxon>Nitrogeniibacter</taxon>
    </lineage>
</organism>
<accession>A0A6C1B7D0</accession>
<dbReference type="Gene3D" id="2.150.10.10">
    <property type="entry name" value="Serralysin-like metalloprotease, C-terminal"/>
    <property type="match status" value="7"/>
</dbReference>
<feature type="region of interest" description="Disordered" evidence="4">
    <location>
        <begin position="417"/>
        <end position="436"/>
    </location>
</feature>
<feature type="domain" description="Haemolysin-type calcium binding-related" evidence="5">
    <location>
        <begin position="946"/>
        <end position="972"/>
    </location>
</feature>